<accession>A0A0G1UA19</accession>
<gene>
    <name evidence="1" type="ORF">UY23_C0005G0055</name>
</gene>
<organism evidence="1 2">
    <name type="scientific">Candidatus Jorgensenbacteria bacterium GW2011_GWA1_48_11</name>
    <dbReference type="NCBI Taxonomy" id="1618660"/>
    <lineage>
        <taxon>Bacteria</taxon>
        <taxon>Candidatus Joergenseniibacteriota</taxon>
    </lineage>
</organism>
<evidence type="ECO:0000313" key="1">
    <source>
        <dbReference type="EMBL" id="KKU90959.1"/>
    </source>
</evidence>
<comment type="caution">
    <text evidence="1">The sequence shown here is derived from an EMBL/GenBank/DDBJ whole genome shotgun (WGS) entry which is preliminary data.</text>
</comment>
<sequence length="595" mass="69935">MNFETKTYSTGSVSSICQNCKNNFVIEPEDFKFYEKIHVPPPTFCFECRAVRRLNFWNEHNLLRNVDNLTGKEIFSTYPKSSGLKVYERDYWWSDKWDPMEYGRDYDFARPFFEQFKELFYAVPWPSRSIQDLVNSDYCDQATGLKNCYLCFNGGFSEDSLYGVAFQNMRNSVDFYAAISNELCYEGYQLGDSYRVFFGEDVFNCVDSWFLLNCTDCQNCFGCVNLRHKKYHIFNKPYSKEAYGQKLKEFNLGSYRSLMDAKDKFEEFRLRFPVKYIHSTTDSVNVSGDYVYWGKNANYCYEAGQLENVKFIQNVAGGVKDSYDYTSWGENVELLYESVSCGRNCQRLKFCFDCWPACQDLEYSVNCHSSSNLFGCVGLQKKQYCIFNKQYTREEYGELVAKIKKHMVEMPYRDNKGNLYKYGEFLPFEFSPLAYNETKAQDYYPLSKKEVENKNYLWRDIERREFQTTVSASDLPDRIDEVDAGVLKELIGCLQCGRAYRVIAPELEFYKRFGLPLPRLCSNCRYFARLKRRNSLKLQERACMCAGGGSERSVYKNTAEHFHKSDHCPNKFITAYSSERREIIYCEQCYNAEIA</sequence>
<name>A0A0G1UA19_9BACT</name>
<proteinExistence type="predicted"/>
<dbReference type="AlphaFoldDB" id="A0A0G1UA19"/>
<dbReference type="EMBL" id="LCPF01000005">
    <property type="protein sequence ID" value="KKU90959.1"/>
    <property type="molecule type" value="Genomic_DNA"/>
</dbReference>
<protein>
    <recommendedName>
        <fullName evidence="3">Caib/baif family protein</fullName>
    </recommendedName>
</protein>
<dbReference type="Proteomes" id="UP000034956">
    <property type="component" value="Unassembled WGS sequence"/>
</dbReference>
<evidence type="ECO:0008006" key="3">
    <source>
        <dbReference type="Google" id="ProtNLM"/>
    </source>
</evidence>
<reference evidence="1 2" key="1">
    <citation type="journal article" date="2015" name="Nature">
        <title>rRNA introns, odd ribosomes, and small enigmatic genomes across a large radiation of phyla.</title>
        <authorList>
            <person name="Brown C.T."/>
            <person name="Hug L.A."/>
            <person name="Thomas B.C."/>
            <person name="Sharon I."/>
            <person name="Castelle C.J."/>
            <person name="Singh A."/>
            <person name="Wilkins M.J."/>
            <person name="Williams K.H."/>
            <person name="Banfield J.F."/>
        </authorList>
    </citation>
    <scope>NUCLEOTIDE SEQUENCE [LARGE SCALE GENOMIC DNA]</scope>
</reference>
<evidence type="ECO:0000313" key="2">
    <source>
        <dbReference type="Proteomes" id="UP000034956"/>
    </source>
</evidence>